<comment type="catalytic activity">
    <reaction evidence="4 5">
        <text>L-glutaminyl-[peptide chain release factor] + S-adenosyl-L-methionine = N(5)-methyl-L-glutaminyl-[peptide chain release factor] + S-adenosyl-L-homocysteine + H(+)</text>
        <dbReference type="Rhea" id="RHEA:42896"/>
        <dbReference type="Rhea" id="RHEA-COMP:10271"/>
        <dbReference type="Rhea" id="RHEA-COMP:10272"/>
        <dbReference type="ChEBI" id="CHEBI:15378"/>
        <dbReference type="ChEBI" id="CHEBI:30011"/>
        <dbReference type="ChEBI" id="CHEBI:57856"/>
        <dbReference type="ChEBI" id="CHEBI:59789"/>
        <dbReference type="ChEBI" id="CHEBI:61891"/>
        <dbReference type="EC" id="2.1.1.297"/>
    </reaction>
</comment>
<proteinExistence type="inferred from homology"/>
<dbReference type="Proteomes" id="UP000230709">
    <property type="component" value="Chromosome"/>
</dbReference>
<feature type="binding site" evidence="5">
    <location>
        <begin position="131"/>
        <end position="135"/>
    </location>
    <ligand>
        <name>S-adenosyl-L-methionine</name>
        <dbReference type="ChEBI" id="CHEBI:59789"/>
    </ligand>
</feature>
<dbReference type="GO" id="GO:0032259">
    <property type="term" value="P:methylation"/>
    <property type="evidence" value="ECO:0007669"/>
    <property type="project" value="UniProtKB-KW"/>
</dbReference>
<evidence type="ECO:0000256" key="5">
    <source>
        <dbReference type="HAMAP-Rule" id="MF_02126"/>
    </source>
</evidence>
<dbReference type="Gene3D" id="1.10.8.10">
    <property type="entry name" value="DNA helicase RuvA subunit, C-terminal domain"/>
    <property type="match status" value="1"/>
</dbReference>
<dbReference type="PANTHER" id="PTHR18895:SF74">
    <property type="entry name" value="MTRF1L RELEASE FACTOR GLUTAMINE METHYLTRANSFERASE"/>
    <property type="match status" value="1"/>
</dbReference>
<dbReference type="AlphaFoldDB" id="A0A2D2D434"/>
<feature type="binding site" evidence="5">
    <location>
        <begin position="197"/>
        <end position="200"/>
    </location>
    <ligand>
        <name>substrate</name>
    </ligand>
</feature>
<dbReference type="InterPro" id="IPR019874">
    <property type="entry name" value="RF_methyltr_PrmC"/>
</dbReference>
<evidence type="ECO:0000259" key="6">
    <source>
        <dbReference type="Pfam" id="PF05175"/>
    </source>
</evidence>
<dbReference type="InterPro" id="IPR029063">
    <property type="entry name" value="SAM-dependent_MTases_sf"/>
</dbReference>
<gene>
    <name evidence="5 8" type="primary">prmC</name>
    <name evidence="8" type="ORF">CQW49_18865</name>
</gene>
<dbReference type="NCBIfam" id="TIGR00536">
    <property type="entry name" value="hemK_fam"/>
    <property type="match status" value="1"/>
</dbReference>
<feature type="binding site" evidence="5">
    <location>
        <position position="183"/>
    </location>
    <ligand>
        <name>S-adenosyl-L-methionine</name>
        <dbReference type="ChEBI" id="CHEBI:59789"/>
    </ligand>
</feature>
<sequence>MDAASPALGETRAAALDRVASLLEKNGVEEPRRDARALLLAAGEMTAADLLLEPHARLSPCVQRRLDDFARRRAAREPVTRILGARGFWTQDLVVAPDVLDPRADTETLVALALDLLRERRNDALTILDLGVGSGAITCALLSELPQARAVGVDLSGEACAAASVNIARCGIAARATILRGRWAQALETRFDLVVSNPPYVASGEIATLAPEVRLHDPSLALDGGADGLACYREIIADLPRILAPHALAVLEAGAGQAASIAALLEAAGLEIAEIREDFAGCERAVAARRRDRSRWEDREFRAR</sequence>
<dbReference type="GO" id="GO:0003676">
    <property type="term" value="F:nucleic acid binding"/>
    <property type="evidence" value="ECO:0007669"/>
    <property type="project" value="InterPro"/>
</dbReference>
<dbReference type="PROSITE" id="PS00092">
    <property type="entry name" value="N6_MTASE"/>
    <property type="match status" value="1"/>
</dbReference>
<feature type="binding site" evidence="5">
    <location>
        <position position="197"/>
    </location>
    <ligand>
        <name>S-adenosyl-L-methionine</name>
        <dbReference type="ChEBI" id="CHEBI:59789"/>
    </ligand>
</feature>
<dbReference type="Pfam" id="PF05175">
    <property type="entry name" value="MTS"/>
    <property type="match status" value="1"/>
</dbReference>
<dbReference type="STRING" id="595536.GCA_000178815_01416"/>
<feature type="domain" description="Release factor glutamine methyltransferase N-terminal" evidence="7">
    <location>
        <begin position="15"/>
        <end position="84"/>
    </location>
</feature>
<comment type="similarity">
    <text evidence="5">Belongs to the protein N5-glutamine methyltransferase family. PrmC subfamily.</text>
</comment>
<dbReference type="SUPFAM" id="SSF53335">
    <property type="entry name" value="S-adenosyl-L-methionine-dependent methyltransferases"/>
    <property type="match status" value="1"/>
</dbReference>
<accession>A0A2D2D434</accession>
<comment type="function">
    <text evidence="5">Methylates the class 1 translation termination release factors RF1/PrfA and RF2/PrfB on the glutamine residue of the universally conserved GGQ motif.</text>
</comment>
<protein>
    <recommendedName>
        <fullName evidence="5">Release factor glutamine methyltransferase</fullName>
        <shortName evidence="5">RF MTase</shortName>
        <ecNumber evidence="5">2.1.1.297</ecNumber>
    </recommendedName>
    <alternativeName>
        <fullName evidence="5">N5-glutamine methyltransferase PrmC</fullName>
    </alternativeName>
    <alternativeName>
        <fullName evidence="5">Protein-(glutamine-N5) MTase PrmC</fullName>
    </alternativeName>
    <alternativeName>
        <fullName evidence="5">Protein-glutamine N-methyltransferase PrmC</fullName>
    </alternativeName>
</protein>
<dbReference type="RefSeq" id="WP_003613317.1">
    <property type="nucleotide sequence ID" value="NZ_ADVE02000001.1"/>
</dbReference>
<dbReference type="KEGG" id="mtw:CQW49_18865"/>
<keyword evidence="2 5" id="KW-0808">Transferase</keyword>
<dbReference type="EMBL" id="CP023737">
    <property type="protein sequence ID" value="ATQ69716.1"/>
    <property type="molecule type" value="Genomic_DNA"/>
</dbReference>
<dbReference type="Gene3D" id="3.40.50.150">
    <property type="entry name" value="Vaccinia Virus protein VP39"/>
    <property type="match status" value="1"/>
</dbReference>
<evidence type="ECO:0000313" key="9">
    <source>
        <dbReference type="Proteomes" id="UP000230709"/>
    </source>
</evidence>
<evidence type="ECO:0000256" key="1">
    <source>
        <dbReference type="ARBA" id="ARBA00022603"/>
    </source>
</evidence>
<name>A0A2D2D434_METT3</name>
<dbReference type="InterPro" id="IPR004556">
    <property type="entry name" value="HemK-like"/>
</dbReference>
<dbReference type="HAMAP" id="MF_02126">
    <property type="entry name" value="RF_methyltr_PrmC"/>
    <property type="match status" value="1"/>
</dbReference>
<evidence type="ECO:0000256" key="4">
    <source>
        <dbReference type="ARBA" id="ARBA00048391"/>
    </source>
</evidence>
<reference evidence="9" key="1">
    <citation type="submission" date="2017-10" db="EMBL/GenBank/DDBJ databases">
        <title>Completed PacBio SMRT sequence of Methylosinus trichosporium OB3b reveals presence of a third large plasmid.</title>
        <authorList>
            <person name="Charles T.C."/>
            <person name="Lynch M.D.J."/>
            <person name="Heil J.R."/>
            <person name="Cheng J."/>
        </authorList>
    </citation>
    <scope>NUCLEOTIDE SEQUENCE [LARGE SCALE GENOMIC DNA]</scope>
    <source>
        <strain evidence="9">OB3b</strain>
    </source>
</reference>
<keyword evidence="3 5" id="KW-0949">S-adenosyl-L-methionine</keyword>
<evidence type="ECO:0000259" key="7">
    <source>
        <dbReference type="Pfam" id="PF17827"/>
    </source>
</evidence>
<dbReference type="InterPro" id="IPR040758">
    <property type="entry name" value="PrmC_N"/>
</dbReference>
<dbReference type="InterPro" id="IPR050320">
    <property type="entry name" value="N5-glutamine_MTase"/>
</dbReference>
<dbReference type="Pfam" id="PF17827">
    <property type="entry name" value="PrmC_N"/>
    <property type="match status" value="1"/>
</dbReference>
<keyword evidence="9" id="KW-1185">Reference proteome</keyword>
<dbReference type="GO" id="GO:0102559">
    <property type="term" value="F:peptide chain release factor N(5)-glutamine methyltransferase activity"/>
    <property type="evidence" value="ECO:0007669"/>
    <property type="project" value="UniProtKB-EC"/>
</dbReference>
<dbReference type="InterPro" id="IPR007848">
    <property type="entry name" value="Small_mtfrase_dom"/>
</dbReference>
<dbReference type="CDD" id="cd02440">
    <property type="entry name" value="AdoMet_MTases"/>
    <property type="match status" value="1"/>
</dbReference>
<feature type="binding site" evidence="5">
    <location>
        <position position="154"/>
    </location>
    <ligand>
        <name>S-adenosyl-L-methionine</name>
        <dbReference type="ChEBI" id="CHEBI:59789"/>
    </ligand>
</feature>
<dbReference type="InterPro" id="IPR002052">
    <property type="entry name" value="DNA_methylase_N6_adenine_CS"/>
</dbReference>
<evidence type="ECO:0000313" key="8">
    <source>
        <dbReference type="EMBL" id="ATQ69716.1"/>
    </source>
</evidence>
<organism evidence="8 9">
    <name type="scientific">Methylosinus trichosporium (strain ATCC 35070 / NCIMB 11131 / UNIQEM 75 / OB3b)</name>
    <dbReference type="NCBI Taxonomy" id="595536"/>
    <lineage>
        <taxon>Bacteria</taxon>
        <taxon>Pseudomonadati</taxon>
        <taxon>Pseudomonadota</taxon>
        <taxon>Alphaproteobacteria</taxon>
        <taxon>Hyphomicrobiales</taxon>
        <taxon>Methylocystaceae</taxon>
        <taxon>Methylosinus</taxon>
    </lineage>
</organism>
<dbReference type="NCBIfam" id="TIGR03534">
    <property type="entry name" value="RF_mod_PrmC"/>
    <property type="match status" value="1"/>
</dbReference>
<dbReference type="EC" id="2.1.1.297" evidence="5"/>
<feature type="domain" description="Methyltransferase small" evidence="6">
    <location>
        <begin position="120"/>
        <end position="206"/>
    </location>
</feature>
<evidence type="ECO:0000256" key="3">
    <source>
        <dbReference type="ARBA" id="ARBA00022691"/>
    </source>
</evidence>
<evidence type="ECO:0000256" key="2">
    <source>
        <dbReference type="ARBA" id="ARBA00022679"/>
    </source>
</evidence>
<keyword evidence="1 5" id="KW-0489">Methyltransferase</keyword>
<dbReference type="PANTHER" id="PTHR18895">
    <property type="entry name" value="HEMK METHYLTRANSFERASE"/>
    <property type="match status" value="1"/>
</dbReference>